<sequence>MIQIYSKRFLLCFLLVLSLLSAKGISNKNEEPAYSFYIHQREYDKISDDLAGSKWLCVMLGVCTSTWTPSGSIPSHTGGGISEVFQWSQLEFDYPSERDRQQDIASGIFEPGHPTPIDVDVYYGPREELNKVFITIPRAQKGIPVTLGTITKKYSTDGNPIIKPYPSWKWQRNPHRCQRDRIVSVYRIQIDECGRLWVLDTGRIEDDQICLAQILAFDLQTDTLLYRYEIPSSQLEDRSILVTPIVDVRDDKCKDTFVYVADCQTFSIIVYNPRLGVSWKATDKTMYPYPNFGTYDIQGNSFDLMDGVLGMALSPYKPGSDRKLFYHAMSSGTENFVYTSDIRNHTRFYSDPESSPEIFSVYKGTRPSQSAAEAIDKDGIAYFGLMHETTLNCWNTATEYGPENIDTISYNPKTLQFISGIKVITNPLLGYQELWFISNRFQKVATDTLSTYEINFRIQTARVDDVLKGTKCKTWSSSNYYPSTTVQGSYGLYKPRGSSKSLPLRVNNQNGDSLVFVN</sequence>
<keyword evidence="4 6" id="KW-0732">Signal</keyword>
<evidence type="ECO:0000313" key="8">
    <source>
        <dbReference type="RefSeq" id="XP_018320374.1"/>
    </source>
</evidence>
<name>A0A1W4W8I9_AGRPL</name>
<evidence type="ECO:0000313" key="7">
    <source>
        <dbReference type="Proteomes" id="UP000192223"/>
    </source>
</evidence>
<dbReference type="STRING" id="224129.A0A1W4W8I9"/>
<dbReference type="PANTHER" id="PTHR10009">
    <property type="entry name" value="PROTEIN YELLOW-RELATED"/>
    <property type="match status" value="1"/>
</dbReference>
<evidence type="ECO:0000256" key="5">
    <source>
        <dbReference type="ARBA" id="ARBA00023180"/>
    </source>
</evidence>
<evidence type="ECO:0000256" key="2">
    <source>
        <dbReference type="ARBA" id="ARBA00009127"/>
    </source>
</evidence>
<evidence type="ECO:0000256" key="1">
    <source>
        <dbReference type="ARBA" id="ARBA00004613"/>
    </source>
</evidence>
<dbReference type="GO" id="GO:0005576">
    <property type="term" value="C:extracellular region"/>
    <property type="evidence" value="ECO:0007669"/>
    <property type="project" value="UniProtKB-SubCell"/>
</dbReference>
<dbReference type="InParanoid" id="A0A1W4W8I9"/>
<dbReference type="PANTHER" id="PTHR10009:SF7">
    <property type="entry name" value="GH10609P-RELATED"/>
    <property type="match status" value="1"/>
</dbReference>
<protein>
    <submittedName>
        <fullName evidence="8">Major royal jelly protein 1 isoform X1</fullName>
    </submittedName>
</protein>
<dbReference type="KEGG" id="apln:108733630"/>
<dbReference type="Gene3D" id="2.120.10.30">
    <property type="entry name" value="TolB, C-terminal domain"/>
    <property type="match status" value="1"/>
</dbReference>
<dbReference type="InterPro" id="IPR011042">
    <property type="entry name" value="6-blade_b-propeller_TolB-like"/>
</dbReference>
<dbReference type="InterPro" id="IPR017996">
    <property type="entry name" value="MRJP/yellow-related"/>
</dbReference>
<feature type="signal peptide" evidence="6">
    <location>
        <begin position="1"/>
        <end position="24"/>
    </location>
</feature>
<accession>A0A1W4W8I9</accession>
<dbReference type="GeneID" id="108733630"/>
<organism evidence="7 8">
    <name type="scientific">Agrilus planipennis</name>
    <name type="common">Emerald ash borer</name>
    <name type="synonym">Agrilus marcopoli</name>
    <dbReference type="NCBI Taxonomy" id="224129"/>
    <lineage>
        <taxon>Eukaryota</taxon>
        <taxon>Metazoa</taxon>
        <taxon>Ecdysozoa</taxon>
        <taxon>Arthropoda</taxon>
        <taxon>Hexapoda</taxon>
        <taxon>Insecta</taxon>
        <taxon>Pterygota</taxon>
        <taxon>Neoptera</taxon>
        <taxon>Endopterygota</taxon>
        <taxon>Coleoptera</taxon>
        <taxon>Polyphaga</taxon>
        <taxon>Elateriformia</taxon>
        <taxon>Buprestoidea</taxon>
        <taxon>Buprestidae</taxon>
        <taxon>Agrilinae</taxon>
        <taxon>Agrilus</taxon>
    </lineage>
</organism>
<proteinExistence type="inferred from homology"/>
<dbReference type="RefSeq" id="XP_018320374.1">
    <property type="nucleotide sequence ID" value="XM_018464872.1"/>
</dbReference>
<keyword evidence="7" id="KW-1185">Reference proteome</keyword>
<dbReference type="Pfam" id="PF03022">
    <property type="entry name" value="MRJP"/>
    <property type="match status" value="1"/>
</dbReference>
<evidence type="ECO:0000256" key="6">
    <source>
        <dbReference type="SAM" id="SignalP"/>
    </source>
</evidence>
<keyword evidence="3" id="KW-0964">Secreted</keyword>
<dbReference type="PRINTS" id="PR01366">
    <property type="entry name" value="ROYALJELLY"/>
</dbReference>
<dbReference type="SUPFAM" id="SSF101898">
    <property type="entry name" value="NHL repeat"/>
    <property type="match status" value="1"/>
</dbReference>
<dbReference type="FunCoup" id="A0A1W4W8I9">
    <property type="interactions" value="14"/>
</dbReference>
<comment type="subcellular location">
    <subcellularLocation>
        <location evidence="1">Secreted</location>
    </subcellularLocation>
</comment>
<keyword evidence="5" id="KW-0325">Glycoprotein</keyword>
<gene>
    <name evidence="8" type="primary">LOC108733630</name>
</gene>
<dbReference type="OrthoDB" id="8184345at2759"/>
<evidence type="ECO:0000256" key="4">
    <source>
        <dbReference type="ARBA" id="ARBA00022729"/>
    </source>
</evidence>
<dbReference type="FunFam" id="2.120.10.30:FF:000045">
    <property type="entry name" value="Blast:Protein yellow"/>
    <property type="match status" value="1"/>
</dbReference>
<feature type="chain" id="PRO_5010719094" evidence="6">
    <location>
        <begin position="25"/>
        <end position="518"/>
    </location>
</feature>
<dbReference type="AlphaFoldDB" id="A0A1W4W8I9"/>
<reference evidence="8" key="1">
    <citation type="submission" date="2025-08" db="UniProtKB">
        <authorList>
            <consortium name="RefSeq"/>
        </authorList>
    </citation>
    <scope>IDENTIFICATION</scope>
    <source>
        <tissue evidence="8">Entire body</tissue>
    </source>
</reference>
<comment type="similarity">
    <text evidence="2">Belongs to the major royal jelly protein family.</text>
</comment>
<dbReference type="Proteomes" id="UP000192223">
    <property type="component" value="Unplaced"/>
</dbReference>
<evidence type="ECO:0000256" key="3">
    <source>
        <dbReference type="ARBA" id="ARBA00022525"/>
    </source>
</evidence>